<evidence type="ECO:0000313" key="2">
    <source>
        <dbReference type="Proteomes" id="UP001163324"/>
    </source>
</evidence>
<dbReference type="Proteomes" id="UP001163324">
    <property type="component" value="Chromosome 8"/>
</dbReference>
<name>A0ACC0UTJ8_9HYPO</name>
<protein>
    <submittedName>
        <fullName evidence="1">Uncharacterized protein</fullName>
    </submittedName>
</protein>
<reference evidence="1" key="1">
    <citation type="submission" date="2022-10" db="EMBL/GenBank/DDBJ databases">
        <title>Complete Genome of Trichothecium roseum strain YXFP-22015, a Plant Pathogen Isolated from Citrus.</title>
        <authorList>
            <person name="Wang Y."/>
            <person name="Zhu L."/>
        </authorList>
    </citation>
    <scope>NUCLEOTIDE SEQUENCE</scope>
    <source>
        <strain evidence="1">YXFP-22015</strain>
    </source>
</reference>
<keyword evidence="2" id="KW-1185">Reference proteome</keyword>
<accession>A0ACC0UTJ8</accession>
<evidence type="ECO:0000313" key="1">
    <source>
        <dbReference type="EMBL" id="KAI9896834.1"/>
    </source>
</evidence>
<gene>
    <name evidence="1" type="ORF">N3K66_007856</name>
</gene>
<organism evidence="1 2">
    <name type="scientific">Trichothecium roseum</name>
    <dbReference type="NCBI Taxonomy" id="47278"/>
    <lineage>
        <taxon>Eukaryota</taxon>
        <taxon>Fungi</taxon>
        <taxon>Dikarya</taxon>
        <taxon>Ascomycota</taxon>
        <taxon>Pezizomycotina</taxon>
        <taxon>Sordariomycetes</taxon>
        <taxon>Hypocreomycetidae</taxon>
        <taxon>Hypocreales</taxon>
        <taxon>Hypocreales incertae sedis</taxon>
        <taxon>Trichothecium</taxon>
    </lineage>
</organism>
<sequence>MRLNVLSAAALAAAPAVEAKAKNFVYVVPDGFGTASQVMARDFQNIVNGEGTVERPNAAIIGADSMIMGSVRTYSSDNLVTDSAASGTAFACGIKTYNGAIGVDDDGKPVGSVLEAAHLSGLKTGLVVTSRITHATPASYSAHVLDRDSENEIASHQIGHTHPFGPYVDILLGGGRQHYLPTSEGGSRDDDVNLVDFALENGYTYASDVAGIEDVLVDGGKKLPLPFLGLLADSHLDYEMDRDPEEQFSLLKMVELALASLESSGASPNSTKLHRRADEDEDAGFFLMVEASRVDHAGHANDAASHVHEALMFNEVMAHLKTYVTSHPDTQLLSAADHECGGLTLMDGFDPTVLARAQNSGEHLEALFDALEDGEDKAAYLKDTLLPLYGMTEGSFTDDDVAVWLDVYESEGTTAMSTAILHAFAAEAGVNWSTGGHTAADVQLHGFAAGDDAWVAMRRELGTNVNNIELPVYVQKALGLAKTMDDATEALRKDGVDWVQRRDMLEVIKRDNAAARHHAHHS</sequence>
<comment type="caution">
    <text evidence="1">The sequence shown here is derived from an EMBL/GenBank/DDBJ whole genome shotgun (WGS) entry which is preliminary data.</text>
</comment>
<dbReference type="EMBL" id="CM047947">
    <property type="protein sequence ID" value="KAI9896834.1"/>
    <property type="molecule type" value="Genomic_DNA"/>
</dbReference>
<proteinExistence type="predicted"/>